<gene>
    <name evidence="2" type="ORF">K460DRAFT_298555</name>
</gene>
<accession>A0A9P4LEL5</accession>
<dbReference type="RefSeq" id="XP_040794045.1">
    <property type="nucleotide sequence ID" value="XM_040929769.1"/>
</dbReference>
<evidence type="ECO:0000313" key="2">
    <source>
        <dbReference type="EMBL" id="KAF1851482.1"/>
    </source>
</evidence>
<dbReference type="PANTHER" id="PTHR35179:SF2">
    <property type="entry name" value="START DOMAIN-CONTAINING PROTEIN"/>
    <property type="match status" value="1"/>
</dbReference>
<dbReference type="OrthoDB" id="5393654at2759"/>
<protein>
    <recommendedName>
        <fullName evidence="4">Geranylgeranyl pyrophosphate synthetase</fullName>
    </recommendedName>
</protein>
<comment type="caution">
    <text evidence="2">The sequence shown here is derived from an EMBL/GenBank/DDBJ whole genome shotgun (WGS) entry which is preliminary data.</text>
</comment>
<dbReference type="AlphaFoldDB" id="A0A9P4LEL5"/>
<sequence>MSYKSSFSGNNRGGFAPRKGRGGWGRPFAKPREPVKPDIEKYPLGKLLQTLQASDLIPEQNGLSHKAAITDCQYIASYNWLNNSTPTIIVPGKPAQWTPLQDPPRLKEDSGQYFRDPNAARYPDFPMAPVVHAILGSDPDYCPTRVNLFACGSTLGNLLRFVRGMDKAFRFNIEVIGNTVFFVRKENDPKEIIMDVHGFGHSFPEAYTTWDNEVKGSETHQRIVQYTFGDLKCLVRFECDGYIKPDGRTSNHKSPTKSSNRHTSSSTEDEDDLLKALLGTAVSQTLHATTNGSDTIIIKHGGSEVPQNSVFDLKTRSIRSKWGIDMNEVYPLLWLKQIPNFIAAYHDGNGLFQDIRVQDVREDVQKWEKDNVDAIHRLSILLGKIIEMAKEDARGLLEVYYTGTGGLEVRSQYGEGTHALPVELMNKWADNETPLEIPDSDESDDAAFDFDDAHSSKQGWKLDWEEEEPDYTACSAEDCGYCGTCTY</sequence>
<proteinExistence type="predicted"/>
<evidence type="ECO:0008006" key="4">
    <source>
        <dbReference type="Google" id="ProtNLM"/>
    </source>
</evidence>
<evidence type="ECO:0000256" key="1">
    <source>
        <dbReference type="SAM" id="MobiDB-lite"/>
    </source>
</evidence>
<keyword evidence="3" id="KW-1185">Reference proteome</keyword>
<dbReference type="GeneID" id="63847021"/>
<reference evidence="2" key="1">
    <citation type="submission" date="2020-01" db="EMBL/GenBank/DDBJ databases">
        <authorList>
            <consortium name="DOE Joint Genome Institute"/>
            <person name="Haridas S."/>
            <person name="Albert R."/>
            <person name="Binder M."/>
            <person name="Bloem J."/>
            <person name="Labutti K."/>
            <person name="Salamov A."/>
            <person name="Andreopoulos B."/>
            <person name="Baker S.E."/>
            <person name="Barry K."/>
            <person name="Bills G."/>
            <person name="Bluhm B.H."/>
            <person name="Cannon C."/>
            <person name="Castanera R."/>
            <person name="Culley D.E."/>
            <person name="Daum C."/>
            <person name="Ezra D."/>
            <person name="Gonzalez J.B."/>
            <person name="Henrissat B."/>
            <person name="Kuo A."/>
            <person name="Liang C."/>
            <person name="Lipzen A."/>
            <person name="Lutzoni F."/>
            <person name="Magnuson J."/>
            <person name="Mondo S."/>
            <person name="Nolan M."/>
            <person name="Ohm R."/>
            <person name="Pangilinan J."/>
            <person name="Park H.-J."/>
            <person name="Ramirez L."/>
            <person name="Alfaro M."/>
            <person name="Sun H."/>
            <person name="Tritt A."/>
            <person name="Yoshinaga Y."/>
            <person name="Zwiers L.-H."/>
            <person name="Turgeon B.G."/>
            <person name="Goodwin S.B."/>
            <person name="Spatafora J.W."/>
            <person name="Crous P.W."/>
            <person name="Grigoriev I.V."/>
        </authorList>
    </citation>
    <scope>NUCLEOTIDE SEQUENCE</scope>
    <source>
        <strain evidence="2">CBS 394.84</strain>
    </source>
</reference>
<dbReference type="PANTHER" id="PTHR35179">
    <property type="entry name" value="PROTEIN CBG02620"/>
    <property type="match status" value="1"/>
</dbReference>
<feature type="region of interest" description="Disordered" evidence="1">
    <location>
        <begin position="1"/>
        <end position="36"/>
    </location>
</feature>
<feature type="compositionally biased region" description="Polar residues" evidence="1">
    <location>
        <begin position="1"/>
        <end position="10"/>
    </location>
</feature>
<feature type="region of interest" description="Disordered" evidence="1">
    <location>
        <begin position="246"/>
        <end position="269"/>
    </location>
</feature>
<dbReference type="EMBL" id="ML976614">
    <property type="protein sequence ID" value="KAF1851482.1"/>
    <property type="molecule type" value="Genomic_DNA"/>
</dbReference>
<evidence type="ECO:0000313" key="3">
    <source>
        <dbReference type="Proteomes" id="UP000800039"/>
    </source>
</evidence>
<name>A0A9P4LEL5_9PLEO</name>
<dbReference type="Proteomes" id="UP000800039">
    <property type="component" value="Unassembled WGS sequence"/>
</dbReference>
<feature type="compositionally biased region" description="Polar residues" evidence="1">
    <location>
        <begin position="256"/>
        <end position="266"/>
    </location>
</feature>
<organism evidence="2 3">
    <name type="scientific">Cucurbitaria berberidis CBS 394.84</name>
    <dbReference type="NCBI Taxonomy" id="1168544"/>
    <lineage>
        <taxon>Eukaryota</taxon>
        <taxon>Fungi</taxon>
        <taxon>Dikarya</taxon>
        <taxon>Ascomycota</taxon>
        <taxon>Pezizomycotina</taxon>
        <taxon>Dothideomycetes</taxon>
        <taxon>Pleosporomycetidae</taxon>
        <taxon>Pleosporales</taxon>
        <taxon>Pleosporineae</taxon>
        <taxon>Cucurbitariaceae</taxon>
        <taxon>Cucurbitaria</taxon>
    </lineage>
</organism>